<evidence type="ECO:0000313" key="4">
    <source>
        <dbReference type="EMBL" id="KAK4460281.1"/>
    </source>
</evidence>
<organism evidence="4 5">
    <name type="scientific">Cladorrhinum samala</name>
    <dbReference type="NCBI Taxonomy" id="585594"/>
    <lineage>
        <taxon>Eukaryota</taxon>
        <taxon>Fungi</taxon>
        <taxon>Dikarya</taxon>
        <taxon>Ascomycota</taxon>
        <taxon>Pezizomycotina</taxon>
        <taxon>Sordariomycetes</taxon>
        <taxon>Sordariomycetidae</taxon>
        <taxon>Sordariales</taxon>
        <taxon>Podosporaceae</taxon>
        <taxon>Cladorrhinum</taxon>
    </lineage>
</organism>
<feature type="compositionally biased region" description="Low complexity" evidence="2">
    <location>
        <begin position="447"/>
        <end position="464"/>
    </location>
</feature>
<dbReference type="SMART" id="SM00167">
    <property type="entry name" value="VPS9"/>
    <property type="match status" value="1"/>
</dbReference>
<dbReference type="SUPFAM" id="SSF109993">
    <property type="entry name" value="VPS9 domain"/>
    <property type="match status" value="1"/>
</dbReference>
<comment type="caution">
    <text evidence="4">The sequence shown here is derived from an EMBL/GenBank/DDBJ whole genome shotgun (WGS) entry which is preliminary data.</text>
</comment>
<evidence type="ECO:0000256" key="2">
    <source>
        <dbReference type="SAM" id="MobiDB-lite"/>
    </source>
</evidence>
<keyword evidence="5" id="KW-1185">Reference proteome</keyword>
<dbReference type="InterPro" id="IPR045046">
    <property type="entry name" value="Vps9-like"/>
</dbReference>
<keyword evidence="1" id="KW-0175">Coiled coil</keyword>
<dbReference type="GO" id="GO:0031267">
    <property type="term" value="F:small GTPase binding"/>
    <property type="evidence" value="ECO:0007669"/>
    <property type="project" value="TreeGrafter"/>
</dbReference>
<feature type="compositionally biased region" description="Polar residues" evidence="2">
    <location>
        <begin position="1"/>
        <end position="14"/>
    </location>
</feature>
<dbReference type="InterPro" id="IPR037191">
    <property type="entry name" value="VPS9_dom_sf"/>
</dbReference>
<dbReference type="PANTHER" id="PTHR23101:SF97">
    <property type="entry name" value="DOMAIN PROTEIN, PUTATIVE (AFU_ORTHOLOGUE AFUA_2G10890)-RELATED"/>
    <property type="match status" value="1"/>
</dbReference>
<dbReference type="Proteomes" id="UP001321749">
    <property type="component" value="Unassembled WGS sequence"/>
</dbReference>
<reference evidence="4" key="1">
    <citation type="journal article" date="2023" name="Mol. Phylogenet. Evol.">
        <title>Genome-scale phylogeny and comparative genomics of the fungal order Sordariales.</title>
        <authorList>
            <person name="Hensen N."/>
            <person name="Bonometti L."/>
            <person name="Westerberg I."/>
            <person name="Brannstrom I.O."/>
            <person name="Guillou S."/>
            <person name="Cros-Aarteil S."/>
            <person name="Calhoun S."/>
            <person name="Haridas S."/>
            <person name="Kuo A."/>
            <person name="Mondo S."/>
            <person name="Pangilinan J."/>
            <person name="Riley R."/>
            <person name="LaButti K."/>
            <person name="Andreopoulos B."/>
            <person name="Lipzen A."/>
            <person name="Chen C."/>
            <person name="Yan M."/>
            <person name="Daum C."/>
            <person name="Ng V."/>
            <person name="Clum A."/>
            <person name="Steindorff A."/>
            <person name="Ohm R.A."/>
            <person name="Martin F."/>
            <person name="Silar P."/>
            <person name="Natvig D.O."/>
            <person name="Lalanne C."/>
            <person name="Gautier V."/>
            <person name="Ament-Velasquez S.L."/>
            <person name="Kruys A."/>
            <person name="Hutchinson M.I."/>
            <person name="Powell A.J."/>
            <person name="Barry K."/>
            <person name="Miller A.N."/>
            <person name="Grigoriev I.V."/>
            <person name="Debuchy R."/>
            <person name="Gladieux P."/>
            <person name="Hiltunen Thoren M."/>
            <person name="Johannesson H."/>
        </authorList>
    </citation>
    <scope>NUCLEOTIDE SEQUENCE</scope>
    <source>
        <strain evidence="4">PSN324</strain>
    </source>
</reference>
<sequence length="796" mass="85464">MLSSLGLSTSQMASNLPDANPAPRTTPLRPVRSFRVERSPSPEATARPKRASTMQNDSPMSSRPMSRVASGTQVQARVAEEEEEEEKRDAFEGRASEEVSDPPRASVDLEDLPIELISLTDKFIDSLLAKVHPHPPNIDNLSNLFQDFYATASTHVRTHVDSLATRQRRDASPAPPPLSTRSSAASILRAKAASLSSKEKPKAPPRRDSEQQMLTAEEFADRKKQRKALEQQKVHLEEAVERRLCEGVYSKLWRHRSTQDEAQDAKLRSKTAALAVVGIGPIDLGVDLGTPPNDREAAVKKQEEVKAWLEGARKELTLMTQARYPLKKLNHLKAAFKSIIDTLSHFHPSSSADELMPMLIYTLITLPPENLNVISDTMFIQRFRWEAKLTGEASYCLTTLEACISFLETVDLSTLRADETPTGPREITPKLETETFPPAFSPTFSPTAAALSSPSPSSDTANATLTVKTSATTPPVGFRATIGEQLKNRRLSDLVNTPAQAFTAASDAVLNTVNTADQGIKTIGNSLGDSYKFLLGKLRERAPDSAIKEDTAFLPIPKTLDDARKLIGTPPPPGQDDAPPSSRTSSVNDPLETSGGGSGSGSTSATTERPPLLSFISGTGKTVAKRDHSADSARSGRSRTEVVATGSGTSPVITSPPIIDSMRNLGNSFNPMARLAGGIAGGFGRFGRSSNSSTPVTVAVGQGAPAPTVPVKDATVTTTNRGVGSAEGGVMELSSAFPDLAAVLPPPPVPQISPPIQRFMEMQNAAELKVGDVFELLKEYKRLAGALKEMGAFKDK</sequence>
<dbReference type="PANTHER" id="PTHR23101">
    <property type="entry name" value="RAB GDP/GTP EXCHANGE FACTOR"/>
    <property type="match status" value="1"/>
</dbReference>
<dbReference type="EMBL" id="MU865016">
    <property type="protein sequence ID" value="KAK4460281.1"/>
    <property type="molecule type" value="Genomic_DNA"/>
</dbReference>
<reference evidence="4" key="2">
    <citation type="submission" date="2023-06" db="EMBL/GenBank/DDBJ databases">
        <authorList>
            <consortium name="Lawrence Berkeley National Laboratory"/>
            <person name="Mondo S.J."/>
            <person name="Hensen N."/>
            <person name="Bonometti L."/>
            <person name="Westerberg I."/>
            <person name="Brannstrom I.O."/>
            <person name="Guillou S."/>
            <person name="Cros-Aarteil S."/>
            <person name="Calhoun S."/>
            <person name="Haridas S."/>
            <person name="Kuo A."/>
            <person name="Pangilinan J."/>
            <person name="Riley R."/>
            <person name="Labutti K."/>
            <person name="Andreopoulos B."/>
            <person name="Lipzen A."/>
            <person name="Chen C."/>
            <person name="Yanf M."/>
            <person name="Daum C."/>
            <person name="Ng V."/>
            <person name="Clum A."/>
            <person name="Steindorff A."/>
            <person name="Ohm R."/>
            <person name="Martin F."/>
            <person name="Silar P."/>
            <person name="Natvig D."/>
            <person name="Lalanne C."/>
            <person name="Gautier V."/>
            <person name="Ament-Velasquez S.L."/>
            <person name="Kruys A."/>
            <person name="Hutchinson M.I."/>
            <person name="Powell A.J."/>
            <person name="Barry K."/>
            <person name="Miller A.N."/>
            <person name="Grigoriev I.V."/>
            <person name="Debuchy R."/>
            <person name="Gladieux P."/>
            <person name="Thoren M.H."/>
            <person name="Johannesson H."/>
        </authorList>
    </citation>
    <scope>NUCLEOTIDE SEQUENCE</scope>
    <source>
        <strain evidence="4">PSN324</strain>
    </source>
</reference>
<feature type="region of interest" description="Disordered" evidence="2">
    <location>
        <begin position="447"/>
        <end position="468"/>
    </location>
</feature>
<dbReference type="AlphaFoldDB" id="A0AAV9HMG8"/>
<dbReference type="Gene3D" id="1.20.1050.80">
    <property type="entry name" value="VPS9 domain"/>
    <property type="match status" value="1"/>
</dbReference>
<dbReference type="GO" id="GO:0016192">
    <property type="term" value="P:vesicle-mediated transport"/>
    <property type="evidence" value="ECO:0007669"/>
    <property type="project" value="InterPro"/>
</dbReference>
<feature type="domain" description="VPS9" evidence="3">
    <location>
        <begin position="261"/>
        <end position="416"/>
    </location>
</feature>
<feature type="region of interest" description="Disordered" evidence="2">
    <location>
        <begin position="562"/>
        <end position="655"/>
    </location>
</feature>
<feature type="region of interest" description="Disordered" evidence="2">
    <location>
        <begin position="160"/>
        <end position="213"/>
    </location>
</feature>
<name>A0AAV9HMG8_9PEZI</name>
<evidence type="ECO:0000313" key="5">
    <source>
        <dbReference type="Proteomes" id="UP001321749"/>
    </source>
</evidence>
<feature type="compositionally biased region" description="Polar residues" evidence="2">
    <location>
        <begin position="52"/>
        <end position="75"/>
    </location>
</feature>
<feature type="compositionally biased region" description="Basic and acidic residues" evidence="2">
    <location>
        <begin position="197"/>
        <end position="210"/>
    </location>
</feature>
<protein>
    <recommendedName>
        <fullName evidence="3">VPS9 domain-containing protein</fullName>
    </recommendedName>
</protein>
<dbReference type="PROSITE" id="PS51205">
    <property type="entry name" value="VPS9"/>
    <property type="match status" value="1"/>
</dbReference>
<accession>A0AAV9HMG8</accession>
<dbReference type="GO" id="GO:0005085">
    <property type="term" value="F:guanyl-nucleotide exchange factor activity"/>
    <property type="evidence" value="ECO:0007669"/>
    <property type="project" value="InterPro"/>
</dbReference>
<dbReference type="Pfam" id="PF02204">
    <property type="entry name" value="VPS9"/>
    <property type="match status" value="1"/>
</dbReference>
<gene>
    <name evidence="4" type="ORF">QBC42DRAFT_181363</name>
</gene>
<feature type="coiled-coil region" evidence="1">
    <location>
        <begin position="219"/>
        <end position="246"/>
    </location>
</feature>
<dbReference type="InterPro" id="IPR003123">
    <property type="entry name" value="VPS9"/>
</dbReference>
<evidence type="ECO:0000259" key="3">
    <source>
        <dbReference type="PROSITE" id="PS51205"/>
    </source>
</evidence>
<evidence type="ECO:0000256" key="1">
    <source>
        <dbReference type="SAM" id="Coils"/>
    </source>
</evidence>
<proteinExistence type="predicted"/>
<feature type="region of interest" description="Disordered" evidence="2">
    <location>
        <begin position="1"/>
        <end position="106"/>
    </location>
</feature>
<feature type="compositionally biased region" description="Basic and acidic residues" evidence="2">
    <location>
        <begin position="87"/>
        <end position="97"/>
    </location>
</feature>
<dbReference type="GO" id="GO:0030139">
    <property type="term" value="C:endocytic vesicle"/>
    <property type="evidence" value="ECO:0007669"/>
    <property type="project" value="TreeGrafter"/>
</dbReference>
<dbReference type="GO" id="GO:0005829">
    <property type="term" value="C:cytosol"/>
    <property type="evidence" value="ECO:0007669"/>
    <property type="project" value="TreeGrafter"/>
</dbReference>